<name>A0A9P0C3E8_9NEOP</name>
<sequence length="559" mass="64239">MAVAAQKSVASLMRKTLERKAAVARVKFRFKTNQVEQILLSYINDKNLGPYSELLKVLQDFPLNDDNYRILFEDSLSCVVLLGREFKQFIELVCSVEWMNRSEELVELFSRFVLNLVTAHNYHCPTVMTCLMKHFKVEGENWEDCPTPETLSKWSNIHTIIAQVLAIMPMSSDLLMQTVVNQFPYYKAGVYINRAYVYNLIWMSKYIPLLREQIITVIISRMVIMDVNIVDLSKNKTQPDAVFEMDVEEQNIVTDSLDKCMLEILKWLEEERDPALNIMCNVFDRVILPTYGIQHVQFLLLYTISISQQCADRILKNLWMVAAGLHGIGPGALATRKTAASHLAGLLARCVRVPNSRLILYLKNMAEWCHSYITATQESTTASDNTKVHGAFHAICHAIFYLVAFKNHHLFMNKENLHFVESLNLPRLVTCSLNPLRTCPPQVTHAFSSVTRAHQVVYCQAIIEKNARHTLQAKDAEQYDEWFPYDPYTLPMSGKVIWPLCIEYKDFLKGDNESQYSSMTRKLEEDDDYLMIATPNRKLANSLSNSINPGFRTSETIIM</sequence>
<protein>
    <recommendedName>
        <fullName evidence="4">RNA polymerase I-specific transcription initiation factor RRN3</fullName>
    </recommendedName>
</protein>
<reference evidence="2" key="2">
    <citation type="submission" date="2022-10" db="EMBL/GenBank/DDBJ databases">
        <authorList>
            <consortium name="ENA_rothamsted_submissions"/>
            <consortium name="culmorum"/>
            <person name="King R."/>
        </authorList>
    </citation>
    <scope>NUCLEOTIDE SEQUENCE</scope>
</reference>
<dbReference type="Pfam" id="PF05327">
    <property type="entry name" value="RRN3"/>
    <property type="match status" value="2"/>
</dbReference>
<dbReference type="EMBL" id="OU893342">
    <property type="protein sequence ID" value="CAH0748486.1"/>
    <property type="molecule type" value="Genomic_DNA"/>
</dbReference>
<dbReference type="InterPro" id="IPR007991">
    <property type="entry name" value="RNA_pol_I_trans_ini_fac_RRN3"/>
</dbReference>
<evidence type="ECO:0000256" key="1">
    <source>
        <dbReference type="ARBA" id="ARBA00010098"/>
    </source>
</evidence>
<evidence type="ECO:0000313" key="3">
    <source>
        <dbReference type="Proteomes" id="UP001153714"/>
    </source>
</evidence>
<dbReference type="AlphaFoldDB" id="A0A9P0C3E8"/>
<dbReference type="GO" id="GO:0001042">
    <property type="term" value="F:RNA polymerase I core binding"/>
    <property type="evidence" value="ECO:0007669"/>
    <property type="project" value="TreeGrafter"/>
</dbReference>
<comment type="similarity">
    <text evidence="1">Belongs to the RRN3 family.</text>
</comment>
<dbReference type="PANTHER" id="PTHR12790">
    <property type="entry name" value="TRANSCRIPTION INITIATION FACTOR IA RRN3"/>
    <property type="match status" value="1"/>
</dbReference>
<evidence type="ECO:0008006" key="4">
    <source>
        <dbReference type="Google" id="ProtNLM"/>
    </source>
</evidence>
<organism evidence="2 3">
    <name type="scientific">Diatraea saccharalis</name>
    <name type="common">sugarcane borer</name>
    <dbReference type="NCBI Taxonomy" id="40085"/>
    <lineage>
        <taxon>Eukaryota</taxon>
        <taxon>Metazoa</taxon>
        <taxon>Ecdysozoa</taxon>
        <taxon>Arthropoda</taxon>
        <taxon>Hexapoda</taxon>
        <taxon>Insecta</taxon>
        <taxon>Pterygota</taxon>
        <taxon>Neoptera</taxon>
        <taxon>Endopterygota</taxon>
        <taxon>Lepidoptera</taxon>
        <taxon>Glossata</taxon>
        <taxon>Ditrysia</taxon>
        <taxon>Pyraloidea</taxon>
        <taxon>Crambidae</taxon>
        <taxon>Crambinae</taxon>
        <taxon>Diatraea</taxon>
    </lineage>
</organism>
<proteinExistence type="inferred from homology"/>
<dbReference type="Proteomes" id="UP001153714">
    <property type="component" value="Chromosome 11"/>
</dbReference>
<accession>A0A9P0C3E8</accession>
<dbReference type="GO" id="GO:0006361">
    <property type="term" value="P:transcription initiation at RNA polymerase I promoter"/>
    <property type="evidence" value="ECO:0007669"/>
    <property type="project" value="InterPro"/>
</dbReference>
<keyword evidence="3" id="KW-1185">Reference proteome</keyword>
<gene>
    <name evidence="2" type="ORF">DIATSA_LOCUS2109</name>
</gene>
<dbReference type="GO" id="GO:0005634">
    <property type="term" value="C:nucleus"/>
    <property type="evidence" value="ECO:0007669"/>
    <property type="project" value="TreeGrafter"/>
</dbReference>
<dbReference type="OrthoDB" id="26970at2759"/>
<reference evidence="2" key="1">
    <citation type="submission" date="2021-12" db="EMBL/GenBank/DDBJ databases">
        <authorList>
            <person name="King R."/>
        </authorList>
    </citation>
    <scope>NUCLEOTIDE SEQUENCE</scope>
</reference>
<evidence type="ECO:0000313" key="2">
    <source>
        <dbReference type="EMBL" id="CAH0748486.1"/>
    </source>
</evidence>
<dbReference type="PANTHER" id="PTHR12790:SF0">
    <property type="entry name" value="RNA POLYMERASE I-SPECIFIC TRANSCRIPTION INITIATION FACTOR RRN3-RELATED"/>
    <property type="match status" value="1"/>
</dbReference>
<dbReference type="GO" id="GO:0001181">
    <property type="term" value="F:RNA polymerase I general transcription initiation factor activity"/>
    <property type="evidence" value="ECO:0007669"/>
    <property type="project" value="InterPro"/>
</dbReference>